<keyword evidence="3" id="KW-1185">Reference proteome</keyword>
<proteinExistence type="predicted"/>
<dbReference type="Proteomes" id="UP000294927">
    <property type="component" value="Unassembled WGS sequence"/>
</dbReference>
<dbReference type="Pfam" id="PF01814">
    <property type="entry name" value="Hemerythrin"/>
    <property type="match status" value="1"/>
</dbReference>
<dbReference type="PANTHER" id="PTHR35585:SF1">
    <property type="entry name" value="HHE DOMAIN PROTEIN (AFU_ORTHOLOGUE AFUA_4G00730)"/>
    <property type="match status" value="1"/>
</dbReference>
<reference evidence="2 3" key="1">
    <citation type="submission" date="2019-03" db="EMBL/GenBank/DDBJ databases">
        <title>Genomic Encyclopedia of Archaeal and Bacterial Type Strains, Phase II (KMG-II): from individual species to whole genera.</title>
        <authorList>
            <person name="Goeker M."/>
        </authorList>
    </citation>
    <scope>NUCLEOTIDE SEQUENCE [LARGE SCALE GENOMIC DNA]</scope>
    <source>
        <strain evidence="2 3">DSM 45499</strain>
    </source>
</reference>
<dbReference type="AlphaFoldDB" id="A0A4R7VUE4"/>
<organism evidence="2 3">
    <name type="scientific">Actinophytocola oryzae</name>
    <dbReference type="NCBI Taxonomy" id="502181"/>
    <lineage>
        <taxon>Bacteria</taxon>
        <taxon>Bacillati</taxon>
        <taxon>Actinomycetota</taxon>
        <taxon>Actinomycetes</taxon>
        <taxon>Pseudonocardiales</taxon>
        <taxon>Pseudonocardiaceae</taxon>
    </lineage>
</organism>
<dbReference type="InterPro" id="IPR012312">
    <property type="entry name" value="Hemerythrin-like"/>
</dbReference>
<comment type="caution">
    <text evidence="2">The sequence shown here is derived from an EMBL/GenBank/DDBJ whole genome shotgun (WGS) entry which is preliminary data.</text>
</comment>
<evidence type="ECO:0000259" key="1">
    <source>
        <dbReference type="Pfam" id="PF01814"/>
    </source>
</evidence>
<feature type="domain" description="Hemerythrin-like" evidence="1">
    <location>
        <begin position="15"/>
        <end position="128"/>
    </location>
</feature>
<dbReference type="OrthoDB" id="8225825at2"/>
<dbReference type="EMBL" id="SOCP01000004">
    <property type="protein sequence ID" value="TDV53576.1"/>
    <property type="molecule type" value="Genomic_DNA"/>
</dbReference>
<sequence>MAAMNERLTAFGNQLIDSHIRLRELLSRLRDGTYTGMDLQVHCLTFCSVLERHHQAEDDGGFPVLRKHYPELAPVLDELRRDHRQIAGLLDRLKDLSTMDEVPRQDLDTLAALLETHLLYEEKKLVTALNSLTDDEDGKVSRAVRLDED</sequence>
<dbReference type="PANTHER" id="PTHR35585">
    <property type="entry name" value="HHE DOMAIN PROTEIN (AFU_ORTHOLOGUE AFUA_4G00730)"/>
    <property type="match status" value="1"/>
</dbReference>
<gene>
    <name evidence="2" type="ORF">CLV71_10444</name>
</gene>
<name>A0A4R7VUE4_9PSEU</name>
<dbReference type="Gene3D" id="1.20.120.520">
    <property type="entry name" value="nmb1532 protein domain like"/>
    <property type="match status" value="1"/>
</dbReference>
<evidence type="ECO:0000313" key="3">
    <source>
        <dbReference type="Proteomes" id="UP000294927"/>
    </source>
</evidence>
<accession>A0A4R7VUE4</accession>
<protein>
    <submittedName>
        <fullName evidence="2">Hemerythrin HHE cation binding domain-containing protein</fullName>
    </submittedName>
</protein>
<evidence type="ECO:0000313" key="2">
    <source>
        <dbReference type="EMBL" id="TDV53576.1"/>
    </source>
</evidence>